<evidence type="ECO:0000256" key="1">
    <source>
        <dbReference type="SAM" id="Phobius"/>
    </source>
</evidence>
<feature type="transmembrane region" description="Helical" evidence="1">
    <location>
        <begin position="12"/>
        <end position="31"/>
    </location>
</feature>
<accession>A0AAT9V5B6</accession>
<protein>
    <recommendedName>
        <fullName evidence="3">Transglycosylase SLT domain-containing protein</fullName>
    </recommendedName>
</protein>
<reference evidence="2" key="1">
    <citation type="journal article" date="2024" name="Can. J. Microbiol.">
        <title>Biological and genomic characteristics of three novel bacteriophages and a phage-plasmid of Klebsiella pneumoniae.</title>
        <authorList>
            <person name="Uskudar-Guclu A."/>
            <person name="Unlu S."/>
            <person name="Salih-Dogan H."/>
            <person name="Yalcin S."/>
            <person name="Basustaoglu A."/>
        </authorList>
    </citation>
    <scope>NUCLEOTIDE SEQUENCE</scope>
</reference>
<dbReference type="EMBL" id="OQ790078">
    <property type="protein sequence ID" value="WJE88359.1"/>
    <property type="molecule type" value="Genomic_DNA"/>
</dbReference>
<evidence type="ECO:0000313" key="2">
    <source>
        <dbReference type="EMBL" id="WJE88359.1"/>
    </source>
</evidence>
<evidence type="ECO:0008006" key="3">
    <source>
        <dbReference type="Google" id="ProtNLM"/>
    </source>
</evidence>
<keyword evidence="1" id="KW-1133">Transmembrane helix</keyword>
<sequence>MNTAIEYGNPDLWLVLLMLAAGVISSALLSETPINPRRLIGDVLRGVIVAIILWAYGAMGNISILNVITRRFIGCGMATHRQRNHRLCKTNYQPNFRREKRTMNYGLVSKQDARLYAEAVCDVIGHGKANAAVLLCVETAAAETLLGDYKDPTPTSAGTGLTQVDLGTFEWLRDKYKNSRYASALLSEFGVDLSRTVYQELRTSPLLAMLFCRLRYLAVSESIPATREGRANYWKRYYNTSAGKGTPQDYIDKCQRAGVDALFTQ</sequence>
<organism evidence="2">
    <name type="scientific">Klebsiella phage Kpn74</name>
    <dbReference type="NCBI Taxonomy" id="3044026"/>
    <lineage>
        <taxon>Viruses</taxon>
        <taxon>Duplodnaviria</taxon>
        <taxon>Heunggongvirae</taxon>
        <taxon>Uroviricota</taxon>
        <taxon>Caudoviricetes</taxon>
    </lineage>
</organism>
<keyword evidence="1" id="KW-0812">Transmembrane</keyword>
<keyword evidence="1" id="KW-0472">Membrane</keyword>
<name>A0AAT9V5B6_9CAUD</name>
<proteinExistence type="predicted"/>
<feature type="transmembrane region" description="Helical" evidence="1">
    <location>
        <begin position="43"/>
        <end position="65"/>
    </location>
</feature>